<evidence type="ECO:0000259" key="13">
    <source>
        <dbReference type="PROSITE" id="PS51846"/>
    </source>
</evidence>
<keyword evidence="4 10" id="KW-0812">Transmembrane</keyword>
<dbReference type="Pfam" id="PF01595">
    <property type="entry name" value="CNNM"/>
    <property type="match status" value="1"/>
</dbReference>
<gene>
    <name evidence="14" type="ORF">SAMN04488559_102134</name>
</gene>
<accession>A0A1H9QKA2</accession>
<dbReference type="Gene3D" id="3.10.580.10">
    <property type="entry name" value="CBS-domain"/>
    <property type="match status" value="1"/>
</dbReference>
<dbReference type="SMART" id="SM01091">
    <property type="entry name" value="CorC_HlyC"/>
    <property type="match status" value="1"/>
</dbReference>
<keyword evidence="3" id="KW-1003">Cell membrane</keyword>
<dbReference type="SUPFAM" id="SSF56176">
    <property type="entry name" value="FAD-binding/transporter-associated domain-like"/>
    <property type="match status" value="1"/>
</dbReference>
<evidence type="ECO:0000256" key="11">
    <source>
        <dbReference type="SAM" id="Phobius"/>
    </source>
</evidence>
<evidence type="ECO:0000256" key="2">
    <source>
        <dbReference type="ARBA" id="ARBA00006337"/>
    </source>
</evidence>
<feature type="transmembrane region" description="Helical" evidence="11">
    <location>
        <begin position="108"/>
        <end position="134"/>
    </location>
</feature>
<evidence type="ECO:0000256" key="8">
    <source>
        <dbReference type="ARBA" id="ARBA00023136"/>
    </source>
</evidence>
<evidence type="ECO:0000259" key="12">
    <source>
        <dbReference type="PROSITE" id="PS51371"/>
    </source>
</evidence>
<name>A0A1H9QKA2_9LACT</name>
<keyword evidence="8 10" id="KW-0472">Membrane</keyword>
<dbReference type="PROSITE" id="PS51371">
    <property type="entry name" value="CBS"/>
    <property type="match status" value="2"/>
</dbReference>
<dbReference type="SUPFAM" id="SSF54631">
    <property type="entry name" value="CBS-domain pair"/>
    <property type="match status" value="1"/>
</dbReference>
<evidence type="ECO:0000256" key="4">
    <source>
        <dbReference type="ARBA" id="ARBA00022692"/>
    </source>
</evidence>
<keyword evidence="15" id="KW-1185">Reference proteome</keyword>
<evidence type="ECO:0000256" key="1">
    <source>
        <dbReference type="ARBA" id="ARBA00004651"/>
    </source>
</evidence>
<dbReference type="InterPro" id="IPR044751">
    <property type="entry name" value="Ion_transp-like_CBS"/>
</dbReference>
<proteinExistence type="inferred from homology"/>
<dbReference type="STRING" id="142588.SAMN04488559_102134"/>
<evidence type="ECO:0000256" key="3">
    <source>
        <dbReference type="ARBA" id="ARBA00022475"/>
    </source>
</evidence>
<dbReference type="Pfam" id="PF03471">
    <property type="entry name" value="CorC_HlyC"/>
    <property type="match status" value="1"/>
</dbReference>
<evidence type="ECO:0000256" key="7">
    <source>
        <dbReference type="ARBA" id="ARBA00023122"/>
    </source>
</evidence>
<dbReference type="Pfam" id="PF00571">
    <property type="entry name" value="CBS"/>
    <property type="match status" value="2"/>
</dbReference>
<feature type="transmembrane region" description="Helical" evidence="11">
    <location>
        <begin position="17"/>
        <end position="38"/>
    </location>
</feature>
<keyword evidence="7 9" id="KW-0129">CBS domain</keyword>
<dbReference type="InterPro" id="IPR051676">
    <property type="entry name" value="UPF0053_domain"/>
</dbReference>
<dbReference type="PANTHER" id="PTHR43099">
    <property type="entry name" value="UPF0053 PROTEIN YRKA"/>
    <property type="match status" value="1"/>
</dbReference>
<dbReference type="GO" id="GO:0005886">
    <property type="term" value="C:plasma membrane"/>
    <property type="evidence" value="ECO:0007669"/>
    <property type="project" value="UniProtKB-SubCell"/>
</dbReference>
<dbReference type="EMBL" id="FOHA01000002">
    <property type="protein sequence ID" value="SER60837.1"/>
    <property type="molecule type" value="Genomic_DNA"/>
</dbReference>
<reference evidence="14 15" key="1">
    <citation type="submission" date="2016-10" db="EMBL/GenBank/DDBJ databases">
        <authorList>
            <person name="de Groot N.N."/>
        </authorList>
    </citation>
    <scope>NUCLEOTIDE SEQUENCE [LARGE SCALE GENOMIC DNA]</scope>
    <source>
        <strain evidence="14 15">DSM 13760</strain>
    </source>
</reference>
<dbReference type="AlphaFoldDB" id="A0A1H9QKA2"/>
<feature type="transmembrane region" description="Helical" evidence="11">
    <location>
        <begin position="155"/>
        <end position="174"/>
    </location>
</feature>
<feature type="transmembrane region" description="Helical" evidence="11">
    <location>
        <begin position="69"/>
        <end position="88"/>
    </location>
</feature>
<dbReference type="PANTHER" id="PTHR43099:SF2">
    <property type="entry name" value="UPF0053 PROTEIN YRKA"/>
    <property type="match status" value="1"/>
</dbReference>
<dbReference type="Proteomes" id="UP000198948">
    <property type="component" value="Unassembled WGS sequence"/>
</dbReference>
<keyword evidence="5" id="KW-0677">Repeat</keyword>
<dbReference type="InterPro" id="IPR005170">
    <property type="entry name" value="Transptr-assoc_dom"/>
</dbReference>
<dbReference type="GO" id="GO:0050660">
    <property type="term" value="F:flavin adenine dinucleotide binding"/>
    <property type="evidence" value="ECO:0007669"/>
    <property type="project" value="InterPro"/>
</dbReference>
<feature type="domain" description="CBS" evidence="12">
    <location>
        <begin position="300"/>
        <end position="363"/>
    </location>
</feature>
<dbReference type="Gene3D" id="3.30.465.10">
    <property type="match status" value="1"/>
</dbReference>
<organism evidence="14 15">
    <name type="scientific">Isobaculum melis</name>
    <dbReference type="NCBI Taxonomy" id="142588"/>
    <lineage>
        <taxon>Bacteria</taxon>
        <taxon>Bacillati</taxon>
        <taxon>Bacillota</taxon>
        <taxon>Bacilli</taxon>
        <taxon>Lactobacillales</taxon>
        <taxon>Carnobacteriaceae</taxon>
        <taxon>Isobaculum</taxon>
    </lineage>
</organism>
<dbReference type="FunFam" id="3.10.580.10:FF:000002">
    <property type="entry name" value="Magnesium/cobalt efflux protein CorC"/>
    <property type="match status" value="1"/>
</dbReference>
<dbReference type="InterPro" id="IPR016169">
    <property type="entry name" value="FAD-bd_PCMH_sub2"/>
</dbReference>
<dbReference type="CDD" id="cd04590">
    <property type="entry name" value="CBS_pair_CorC_HlyC_assoc"/>
    <property type="match status" value="1"/>
</dbReference>
<dbReference type="PROSITE" id="PS51846">
    <property type="entry name" value="CNNM"/>
    <property type="match status" value="1"/>
</dbReference>
<comment type="similarity">
    <text evidence="2">Belongs to the UPF0053 family.</text>
</comment>
<evidence type="ECO:0000256" key="9">
    <source>
        <dbReference type="PROSITE-ProRule" id="PRU00703"/>
    </source>
</evidence>
<keyword evidence="6 10" id="KW-1133">Transmembrane helix</keyword>
<protein>
    <submittedName>
        <fullName evidence="14">Hemolysin, contains CBS domains</fullName>
    </submittedName>
</protein>
<evidence type="ECO:0000313" key="15">
    <source>
        <dbReference type="Proteomes" id="UP000198948"/>
    </source>
</evidence>
<evidence type="ECO:0000256" key="6">
    <source>
        <dbReference type="ARBA" id="ARBA00022989"/>
    </source>
</evidence>
<dbReference type="InterPro" id="IPR000644">
    <property type="entry name" value="CBS_dom"/>
</dbReference>
<comment type="subcellular location">
    <subcellularLocation>
        <location evidence="1">Cell membrane</location>
        <topology evidence="1">Multi-pass membrane protein</topology>
    </subcellularLocation>
</comment>
<dbReference type="InterPro" id="IPR002550">
    <property type="entry name" value="CNNM"/>
</dbReference>
<sequence>MKLALFASTHLSLNTSLIVFFVVLAIAAIFVMSEFVLVRIRISRLDTLIENGNKNAILLKNMTQHLDSYLSATQLGVSITSLVLGSLGDTTFRMLFDPLFVRFPLSQSVTTVISVAVSFTVLTFVQVIIGELVPKNFAINKTEKIGLSIARPLQIWYKLMYPIVFVLNGTANIITRMFGMKSVNEDESVSEEEIRIIMSESLKSGEINHEEYQFVENVFEFDDRMSREIMIPRTEIAVVSIDMTLQEIGQLVKEQRYTRYPVIDGDKDNIIGVLNTKEIFAAYVEYVDSGLVSHFDMQEFIRPITSVIETIPIKEILLKMQKERNQISILVDEYGGTSGLISMEDIVEEIVGDIYDDYEVNELPEINQLAPHHYMVSARVLIDEINDLLGLKIDEENVDTIGGWMMNEQYDISEGEQIEYEGYIFTVQKAGKSSLDYIDIKQAPKKKVALSEPSEEVTE</sequence>
<evidence type="ECO:0000313" key="14">
    <source>
        <dbReference type="EMBL" id="SER60837.1"/>
    </source>
</evidence>
<evidence type="ECO:0000256" key="10">
    <source>
        <dbReference type="PROSITE-ProRule" id="PRU01193"/>
    </source>
</evidence>
<evidence type="ECO:0000256" key="5">
    <source>
        <dbReference type="ARBA" id="ARBA00022737"/>
    </source>
</evidence>
<dbReference type="InterPro" id="IPR036318">
    <property type="entry name" value="FAD-bd_PCMH-like_sf"/>
</dbReference>
<dbReference type="InterPro" id="IPR046342">
    <property type="entry name" value="CBS_dom_sf"/>
</dbReference>
<feature type="domain" description="CBS" evidence="12">
    <location>
        <begin position="230"/>
        <end position="289"/>
    </location>
</feature>
<feature type="domain" description="CNNM transmembrane" evidence="13">
    <location>
        <begin position="9"/>
        <end position="211"/>
    </location>
</feature>